<sequence length="66" mass="6550">MQAILLAAVLGVLVLVLSGRLTPFDDSPQRQAVSTAPAPATPAPTTPPAPSSQQTAQAPAPTPPPA</sequence>
<evidence type="ECO:0000256" key="1">
    <source>
        <dbReference type="SAM" id="MobiDB-lite"/>
    </source>
</evidence>
<protein>
    <submittedName>
        <fullName evidence="2">Uncharacterized protein</fullName>
    </submittedName>
</protein>
<feature type="non-terminal residue" evidence="2">
    <location>
        <position position="66"/>
    </location>
</feature>
<keyword evidence="3" id="KW-1185">Reference proteome</keyword>
<accession>A0A327K618</accession>
<organism evidence="2 3">
    <name type="scientific">Rhodoplanes roseus</name>
    <dbReference type="NCBI Taxonomy" id="29409"/>
    <lineage>
        <taxon>Bacteria</taxon>
        <taxon>Pseudomonadati</taxon>
        <taxon>Pseudomonadota</taxon>
        <taxon>Alphaproteobacteria</taxon>
        <taxon>Hyphomicrobiales</taxon>
        <taxon>Nitrobacteraceae</taxon>
        <taxon>Rhodoplanes</taxon>
    </lineage>
</organism>
<evidence type="ECO:0000313" key="3">
    <source>
        <dbReference type="Proteomes" id="UP000249130"/>
    </source>
</evidence>
<reference evidence="2 3" key="1">
    <citation type="submission" date="2017-07" db="EMBL/GenBank/DDBJ databases">
        <title>Draft Genome Sequences of Select Purple Nonsulfur Bacteria.</title>
        <authorList>
            <person name="Lasarre B."/>
            <person name="Mckinlay J.B."/>
        </authorList>
    </citation>
    <scope>NUCLEOTIDE SEQUENCE [LARGE SCALE GENOMIC DNA]</scope>
    <source>
        <strain evidence="2 3">DSM 5909</strain>
    </source>
</reference>
<comment type="caution">
    <text evidence="2">The sequence shown here is derived from an EMBL/GenBank/DDBJ whole genome shotgun (WGS) entry which is preliminary data.</text>
</comment>
<feature type="compositionally biased region" description="Pro residues" evidence="1">
    <location>
        <begin position="39"/>
        <end position="50"/>
    </location>
</feature>
<dbReference type="Proteomes" id="UP000249130">
    <property type="component" value="Unassembled WGS sequence"/>
</dbReference>
<proteinExistence type="predicted"/>
<dbReference type="AlphaFoldDB" id="A0A327K618"/>
<feature type="region of interest" description="Disordered" evidence="1">
    <location>
        <begin position="23"/>
        <end position="66"/>
    </location>
</feature>
<dbReference type="RefSeq" id="WP_146604727.1">
    <property type="nucleotide sequence ID" value="NZ_NPEX01000645.1"/>
</dbReference>
<name>A0A327K618_9BRAD</name>
<evidence type="ECO:0000313" key="2">
    <source>
        <dbReference type="EMBL" id="RAI34120.1"/>
    </source>
</evidence>
<gene>
    <name evidence="2" type="ORF">CH341_31525</name>
</gene>
<dbReference type="EMBL" id="NPEX01000645">
    <property type="protein sequence ID" value="RAI34120.1"/>
    <property type="molecule type" value="Genomic_DNA"/>
</dbReference>